<sequence length="43" mass="4620">MSLSLAIETEHAQPPSLAHTHFSSDPLALTKILDPAMTLDFAT</sequence>
<protein>
    <submittedName>
        <fullName evidence="1">Uncharacterized protein</fullName>
    </submittedName>
</protein>
<reference evidence="1 2" key="1">
    <citation type="submission" date="2018-06" db="EMBL/GenBank/DDBJ databases">
        <title>Genomic Encyclopedia of Type Strains, Phase III (KMG-III): the genomes of soil and plant-associated and newly described type strains.</title>
        <authorList>
            <person name="Whitman W."/>
        </authorList>
    </citation>
    <scope>NUCLEOTIDE SEQUENCE [LARGE SCALE GENOMIC DNA]</scope>
    <source>
        <strain evidence="1 2">CGMCC 1.15366</strain>
    </source>
</reference>
<dbReference type="Proteomes" id="UP000249203">
    <property type="component" value="Unassembled WGS sequence"/>
</dbReference>
<evidence type="ECO:0000313" key="1">
    <source>
        <dbReference type="EMBL" id="RAJ98452.1"/>
    </source>
</evidence>
<organism evidence="1 2">
    <name type="scientific">Aliidiomarina maris</name>
    <dbReference type="NCBI Taxonomy" id="531312"/>
    <lineage>
        <taxon>Bacteria</taxon>
        <taxon>Pseudomonadati</taxon>
        <taxon>Pseudomonadota</taxon>
        <taxon>Gammaproteobacteria</taxon>
        <taxon>Alteromonadales</taxon>
        <taxon>Idiomarinaceae</taxon>
        <taxon>Aliidiomarina</taxon>
    </lineage>
</organism>
<accession>A0A327WYG6</accession>
<proteinExistence type="predicted"/>
<dbReference type="RefSeq" id="WP_280523168.1">
    <property type="nucleotide sequence ID" value="NZ_QLMD01000005.1"/>
</dbReference>
<dbReference type="AlphaFoldDB" id="A0A327WYG6"/>
<dbReference type="EMBL" id="QLMD01000005">
    <property type="protein sequence ID" value="RAJ98452.1"/>
    <property type="molecule type" value="Genomic_DNA"/>
</dbReference>
<gene>
    <name evidence="1" type="ORF">B0I24_105205</name>
</gene>
<comment type="caution">
    <text evidence="1">The sequence shown here is derived from an EMBL/GenBank/DDBJ whole genome shotgun (WGS) entry which is preliminary data.</text>
</comment>
<evidence type="ECO:0000313" key="2">
    <source>
        <dbReference type="Proteomes" id="UP000249203"/>
    </source>
</evidence>
<name>A0A327WYG6_9GAMM</name>